<gene>
    <name evidence="2" type="ORF">A6A04_10170</name>
</gene>
<name>A0A178M462_9PROT</name>
<dbReference type="AlphaFoldDB" id="A0A178M462"/>
<sequence>MNGDTIALPAGLADKSRVLYCGAWLSENRQAVELSGESNSVLREIWVRLPSGRDKTWKTNEPTFRALPGHQVGALVAIASDGSEAVIGMVNFSTEENRIFWFHEGLGLGRRRWLLLVMLALLVGKETWQIIAWLCTCVAIIALTIYDIRARSREKARDLRRLEFLGTASVADAP</sequence>
<feature type="transmembrane region" description="Helical" evidence="1">
    <location>
        <begin position="130"/>
        <end position="148"/>
    </location>
</feature>
<dbReference type="Proteomes" id="UP000078428">
    <property type="component" value="Unassembled WGS sequence"/>
</dbReference>
<keyword evidence="1" id="KW-0472">Membrane</keyword>
<evidence type="ECO:0000313" key="3">
    <source>
        <dbReference type="Proteomes" id="UP000078428"/>
    </source>
</evidence>
<dbReference type="STRING" id="1285242.A6A04_10170"/>
<protein>
    <submittedName>
        <fullName evidence="2">Uncharacterized protein</fullName>
    </submittedName>
</protein>
<evidence type="ECO:0000256" key="1">
    <source>
        <dbReference type="SAM" id="Phobius"/>
    </source>
</evidence>
<proteinExistence type="predicted"/>
<organism evidence="2 3">
    <name type="scientific">Paramagnetospirillum marisnigri</name>
    <dbReference type="NCBI Taxonomy" id="1285242"/>
    <lineage>
        <taxon>Bacteria</taxon>
        <taxon>Pseudomonadati</taxon>
        <taxon>Pseudomonadota</taxon>
        <taxon>Alphaproteobacteria</taxon>
        <taxon>Rhodospirillales</taxon>
        <taxon>Magnetospirillaceae</taxon>
        <taxon>Paramagnetospirillum</taxon>
    </lineage>
</organism>
<keyword evidence="1" id="KW-0812">Transmembrane</keyword>
<reference evidence="2 3" key="1">
    <citation type="submission" date="2016-04" db="EMBL/GenBank/DDBJ databases">
        <title>Draft genome sequence of freshwater magnetotactic bacteria Magnetospirillum marisnigri SP-1 and Magnetospirillum moscoviense BB-1.</title>
        <authorList>
            <person name="Koziaeva V."/>
            <person name="Dziuba M.V."/>
            <person name="Ivanov T.M."/>
            <person name="Kuznetsov B."/>
            <person name="Grouzdev D.S."/>
        </authorList>
    </citation>
    <scope>NUCLEOTIDE SEQUENCE [LARGE SCALE GENOMIC DNA]</scope>
    <source>
        <strain evidence="2 3">SP-1</strain>
    </source>
</reference>
<comment type="caution">
    <text evidence="2">The sequence shown here is derived from an EMBL/GenBank/DDBJ whole genome shotgun (WGS) entry which is preliminary data.</text>
</comment>
<keyword evidence="3" id="KW-1185">Reference proteome</keyword>
<dbReference type="EMBL" id="LWQT01000131">
    <property type="protein sequence ID" value="OAN43049.1"/>
    <property type="molecule type" value="Genomic_DNA"/>
</dbReference>
<dbReference type="RefSeq" id="WP_068496045.1">
    <property type="nucleotide sequence ID" value="NZ_LWQT01000131.1"/>
</dbReference>
<keyword evidence="1" id="KW-1133">Transmembrane helix</keyword>
<evidence type="ECO:0000313" key="2">
    <source>
        <dbReference type="EMBL" id="OAN43049.1"/>
    </source>
</evidence>
<accession>A0A178M462</accession>